<keyword evidence="3" id="KW-0132">Cell division</keyword>
<dbReference type="Proteomes" id="UP000823612">
    <property type="component" value="Unassembled WGS sequence"/>
</dbReference>
<evidence type="ECO:0000256" key="1">
    <source>
        <dbReference type="SAM" id="Phobius"/>
    </source>
</evidence>
<dbReference type="InterPro" id="IPR040690">
    <property type="entry name" value="FtsX_ECD"/>
</dbReference>
<evidence type="ECO:0000313" key="3">
    <source>
        <dbReference type="EMBL" id="MBO8433483.1"/>
    </source>
</evidence>
<name>A0A9D9DVI9_9BACT</name>
<reference evidence="3" key="2">
    <citation type="journal article" date="2021" name="PeerJ">
        <title>Extensive microbial diversity within the chicken gut microbiome revealed by metagenomics and culture.</title>
        <authorList>
            <person name="Gilroy R."/>
            <person name="Ravi A."/>
            <person name="Getino M."/>
            <person name="Pursley I."/>
            <person name="Horton D.L."/>
            <person name="Alikhan N.F."/>
            <person name="Baker D."/>
            <person name="Gharbi K."/>
            <person name="Hall N."/>
            <person name="Watson M."/>
            <person name="Adriaenssens E.M."/>
            <person name="Foster-Nyarko E."/>
            <person name="Jarju S."/>
            <person name="Secka A."/>
            <person name="Antonio M."/>
            <person name="Oren A."/>
            <person name="Chaudhuri R.R."/>
            <person name="La Ragione R."/>
            <person name="Hildebrand F."/>
            <person name="Pallen M.J."/>
        </authorList>
    </citation>
    <scope>NUCLEOTIDE SEQUENCE</scope>
    <source>
        <strain evidence="3">2889</strain>
    </source>
</reference>
<keyword evidence="3" id="KW-0131">Cell cycle</keyword>
<proteinExistence type="predicted"/>
<comment type="caution">
    <text evidence="3">The sequence shown here is derived from an EMBL/GenBank/DDBJ whole genome shotgun (WGS) entry which is preliminary data.</text>
</comment>
<dbReference type="AlphaFoldDB" id="A0A9D9DVI9"/>
<gene>
    <name evidence="3" type="ORF">IAB08_09375</name>
</gene>
<feature type="non-terminal residue" evidence="3">
    <location>
        <position position="102"/>
    </location>
</feature>
<feature type="transmembrane region" description="Helical" evidence="1">
    <location>
        <begin position="21"/>
        <end position="41"/>
    </location>
</feature>
<dbReference type="EMBL" id="JADIMZ010000140">
    <property type="protein sequence ID" value="MBO8433483.1"/>
    <property type="molecule type" value="Genomic_DNA"/>
</dbReference>
<accession>A0A9D9DVI9</accession>
<dbReference type="GO" id="GO:0051301">
    <property type="term" value="P:cell division"/>
    <property type="evidence" value="ECO:0007669"/>
    <property type="project" value="UniProtKB-KW"/>
</dbReference>
<keyword evidence="1" id="KW-0812">Transmembrane</keyword>
<sequence length="102" mass="11750">MQKEENKIERKRIRGAHVTTVLSIATVLFLLCIQGLMLGYAGKVSDYVKENIGFTLMIKEYTRESDIMDMKEIIDRSPYVKSSRYISKEEAAKELQEDLGQD</sequence>
<organism evidence="3 4">
    <name type="scientific">Candidatus Pullibacteroides excrementavium</name>
    <dbReference type="NCBI Taxonomy" id="2840905"/>
    <lineage>
        <taxon>Bacteria</taxon>
        <taxon>Pseudomonadati</taxon>
        <taxon>Bacteroidota</taxon>
        <taxon>Bacteroidia</taxon>
        <taxon>Bacteroidales</taxon>
        <taxon>Candidatus Pullibacteroides</taxon>
    </lineage>
</organism>
<keyword evidence="1" id="KW-0472">Membrane</keyword>
<feature type="domain" description="FtsX extracellular" evidence="2">
    <location>
        <begin position="55"/>
        <end position="101"/>
    </location>
</feature>
<keyword evidence="1" id="KW-1133">Transmembrane helix</keyword>
<reference evidence="3" key="1">
    <citation type="submission" date="2020-10" db="EMBL/GenBank/DDBJ databases">
        <authorList>
            <person name="Gilroy R."/>
        </authorList>
    </citation>
    <scope>NUCLEOTIDE SEQUENCE</scope>
    <source>
        <strain evidence="3">2889</strain>
    </source>
</reference>
<dbReference type="Pfam" id="PF18075">
    <property type="entry name" value="FtsX_ECD"/>
    <property type="match status" value="1"/>
</dbReference>
<evidence type="ECO:0000313" key="4">
    <source>
        <dbReference type="Proteomes" id="UP000823612"/>
    </source>
</evidence>
<evidence type="ECO:0000259" key="2">
    <source>
        <dbReference type="Pfam" id="PF18075"/>
    </source>
</evidence>
<protein>
    <submittedName>
        <fullName evidence="3">Cell division protein FtsX</fullName>
    </submittedName>
</protein>